<dbReference type="Proteomes" id="UP000823868">
    <property type="component" value="Unassembled WGS sequence"/>
</dbReference>
<dbReference type="NCBIfam" id="NF038403">
    <property type="entry name" value="perm_prefix_1"/>
    <property type="match status" value="1"/>
</dbReference>
<accession>A0A9D1Y7N4</accession>
<gene>
    <name evidence="1" type="ORF">H9841_02675</name>
</gene>
<evidence type="ECO:0000313" key="1">
    <source>
        <dbReference type="EMBL" id="HIY20790.1"/>
    </source>
</evidence>
<dbReference type="InterPro" id="IPR047928">
    <property type="entry name" value="Perm_prefix_1"/>
</dbReference>
<evidence type="ECO:0000313" key="2">
    <source>
        <dbReference type="Proteomes" id="UP000823868"/>
    </source>
</evidence>
<reference evidence="1" key="1">
    <citation type="journal article" date="2021" name="PeerJ">
        <title>Extensive microbial diversity within the chicken gut microbiome revealed by metagenomics and culture.</title>
        <authorList>
            <person name="Gilroy R."/>
            <person name="Ravi A."/>
            <person name="Getino M."/>
            <person name="Pursley I."/>
            <person name="Horton D.L."/>
            <person name="Alikhan N.F."/>
            <person name="Baker D."/>
            <person name="Gharbi K."/>
            <person name="Hall N."/>
            <person name="Watson M."/>
            <person name="Adriaenssens E.M."/>
            <person name="Foster-Nyarko E."/>
            <person name="Jarju S."/>
            <person name="Secka A."/>
            <person name="Antonio M."/>
            <person name="Oren A."/>
            <person name="Chaudhuri R.R."/>
            <person name="La Ragione R."/>
            <person name="Hildebrand F."/>
            <person name="Pallen M.J."/>
        </authorList>
    </citation>
    <scope>NUCLEOTIDE SEQUENCE</scope>
    <source>
        <strain evidence="1">ChiBcec16_6824</strain>
    </source>
</reference>
<dbReference type="EMBL" id="DXDX01000052">
    <property type="protein sequence ID" value="HIY20790.1"/>
    <property type="molecule type" value="Genomic_DNA"/>
</dbReference>
<comment type="caution">
    <text evidence="1">The sequence shown here is derived from an EMBL/GenBank/DDBJ whole genome shotgun (WGS) entry which is preliminary data.</text>
</comment>
<proteinExistence type="predicted"/>
<organism evidence="1 2">
    <name type="scientific">Candidatus Flavonifractor merdigallinarum</name>
    <dbReference type="NCBI Taxonomy" id="2838589"/>
    <lineage>
        <taxon>Bacteria</taxon>
        <taxon>Bacillati</taxon>
        <taxon>Bacillota</taxon>
        <taxon>Clostridia</taxon>
        <taxon>Eubacteriales</taxon>
        <taxon>Oscillospiraceae</taxon>
        <taxon>Flavonifractor</taxon>
    </lineage>
</organism>
<sequence length="250" mass="27325">MALFVLERYCDAVCSHIRSKLGKRETYRELRDHLEDHIQALTERGVPADAAPERAVAAMGDPAEVGKALDKLYPYCPPALPTACTLLTVAVLLAAWGLQSRDHRLSDRFFWPDYTIDQSHQLSLASGTVRGGGELGPYTFTPAGTAELMELSGEVGEDGTPLARLRMPITISWSRPWLDGPALEGSECFTLEHFPDAPGYWNEGTLTPLSVSGELVLVVAEDFHSDTLLLQDGTGNTLRFSIVLSQEVTP</sequence>
<protein>
    <submittedName>
        <fullName evidence="1">Uncharacterized protein</fullName>
    </submittedName>
</protein>
<dbReference type="AlphaFoldDB" id="A0A9D1Y7N4"/>
<name>A0A9D1Y7N4_9FIRM</name>
<reference evidence="1" key="2">
    <citation type="submission" date="2021-04" db="EMBL/GenBank/DDBJ databases">
        <authorList>
            <person name="Gilroy R."/>
        </authorList>
    </citation>
    <scope>NUCLEOTIDE SEQUENCE</scope>
    <source>
        <strain evidence="1">ChiBcec16_6824</strain>
    </source>
</reference>